<evidence type="ECO:0000313" key="2">
    <source>
        <dbReference type="Proteomes" id="UP000321947"/>
    </source>
</evidence>
<gene>
    <name evidence="1" type="ORF">E5676_scaffold443G00520</name>
</gene>
<comment type="caution">
    <text evidence="1">The sequence shown here is derived from an EMBL/GenBank/DDBJ whole genome shotgun (WGS) entry which is preliminary data.</text>
</comment>
<accession>A0A5D3D7A5</accession>
<reference evidence="1 2" key="1">
    <citation type="submission" date="2019-08" db="EMBL/GenBank/DDBJ databases">
        <title>Draft genome sequences of two oriental melons (Cucumis melo L. var makuwa).</title>
        <authorList>
            <person name="Kwon S.-Y."/>
        </authorList>
    </citation>
    <scope>NUCLEOTIDE SEQUENCE [LARGE SCALE GENOMIC DNA]</scope>
    <source>
        <strain evidence="2">cv. Chang Bougi</strain>
        <tissue evidence="1">Leaf</tissue>
    </source>
</reference>
<organism evidence="1 2">
    <name type="scientific">Cucumis melo var. makuwa</name>
    <name type="common">Oriental melon</name>
    <dbReference type="NCBI Taxonomy" id="1194695"/>
    <lineage>
        <taxon>Eukaryota</taxon>
        <taxon>Viridiplantae</taxon>
        <taxon>Streptophyta</taxon>
        <taxon>Embryophyta</taxon>
        <taxon>Tracheophyta</taxon>
        <taxon>Spermatophyta</taxon>
        <taxon>Magnoliopsida</taxon>
        <taxon>eudicotyledons</taxon>
        <taxon>Gunneridae</taxon>
        <taxon>Pentapetalae</taxon>
        <taxon>rosids</taxon>
        <taxon>fabids</taxon>
        <taxon>Cucurbitales</taxon>
        <taxon>Cucurbitaceae</taxon>
        <taxon>Benincaseae</taxon>
        <taxon>Cucumis</taxon>
    </lineage>
</organism>
<dbReference type="PANTHER" id="PTHR32108:SF9">
    <property type="entry name" value="REVERSE TRANSCRIPTASE RNASE H-LIKE DOMAIN-CONTAINING PROTEIN"/>
    <property type="match status" value="1"/>
</dbReference>
<sequence length="182" mass="20712">MSRSALIKLPVDPSYLKPSTVVVRAFDDARREVMDVNSSYSCLLKRPWIHSVGVVSSSLHQRVKFSVECGQAIVYGEDMFVTKTSTSSYVEAVKEALECSYRSFEVANATIFSTEGLYLVHYLSKTSTLFAKTMIRSGFQLHRGLGKDQGNPKVFFLPRAKKRFRYPTIVELEKVRVKKREK</sequence>
<protein>
    <submittedName>
        <fullName evidence="1">Uncharacterized protein</fullName>
    </submittedName>
</protein>
<evidence type="ECO:0000313" key="1">
    <source>
        <dbReference type="EMBL" id="TYK19412.1"/>
    </source>
</evidence>
<dbReference type="AlphaFoldDB" id="A0A5D3D7A5"/>
<name>A0A5D3D7A5_CUCMM</name>
<dbReference type="PANTHER" id="PTHR32108">
    <property type="entry name" value="DNA-DIRECTED RNA POLYMERASE SUBUNIT ALPHA"/>
    <property type="match status" value="1"/>
</dbReference>
<dbReference type="EMBL" id="SSTD01006964">
    <property type="protein sequence ID" value="TYK19412.1"/>
    <property type="molecule type" value="Genomic_DNA"/>
</dbReference>
<dbReference type="Proteomes" id="UP000321947">
    <property type="component" value="Unassembled WGS sequence"/>
</dbReference>
<proteinExistence type="predicted"/>